<evidence type="ECO:0000256" key="1">
    <source>
        <dbReference type="SAM" id="MobiDB-lite"/>
    </source>
</evidence>
<gene>
    <name evidence="2" type="ORF">ACFPO9_24895</name>
</gene>
<feature type="region of interest" description="Disordered" evidence="1">
    <location>
        <begin position="151"/>
        <end position="174"/>
    </location>
</feature>
<proteinExistence type="predicted"/>
<accession>A0ABW0S5K0</accession>
<organism evidence="2 3">
    <name type="scientific">Massilia aerilata</name>
    <dbReference type="NCBI Taxonomy" id="453817"/>
    <lineage>
        <taxon>Bacteria</taxon>
        <taxon>Pseudomonadati</taxon>
        <taxon>Pseudomonadota</taxon>
        <taxon>Betaproteobacteria</taxon>
        <taxon>Burkholderiales</taxon>
        <taxon>Oxalobacteraceae</taxon>
        <taxon>Telluria group</taxon>
        <taxon>Massilia</taxon>
    </lineage>
</organism>
<dbReference type="EMBL" id="JBHSMZ010000024">
    <property type="protein sequence ID" value="MFC5551769.1"/>
    <property type="molecule type" value="Genomic_DNA"/>
</dbReference>
<protein>
    <submittedName>
        <fullName evidence="2">Terminase small subunit</fullName>
    </submittedName>
</protein>
<evidence type="ECO:0000313" key="3">
    <source>
        <dbReference type="Proteomes" id="UP001596086"/>
    </source>
</evidence>
<dbReference type="Proteomes" id="UP001596086">
    <property type="component" value="Unassembled WGS sequence"/>
</dbReference>
<evidence type="ECO:0000313" key="2">
    <source>
        <dbReference type="EMBL" id="MFC5551769.1"/>
    </source>
</evidence>
<dbReference type="InterPro" id="IPR010906">
    <property type="entry name" value="Phage_lambda_Nu1_terminase-ssu"/>
</dbReference>
<comment type="caution">
    <text evidence="2">The sequence shown here is derived from an EMBL/GenBank/DDBJ whole genome shotgun (WGS) entry which is preliminary data.</text>
</comment>
<feature type="compositionally biased region" description="Acidic residues" evidence="1">
    <location>
        <begin position="156"/>
        <end position="174"/>
    </location>
</feature>
<reference evidence="3" key="1">
    <citation type="journal article" date="2019" name="Int. J. Syst. Evol. Microbiol.">
        <title>The Global Catalogue of Microorganisms (GCM) 10K type strain sequencing project: providing services to taxonomists for standard genome sequencing and annotation.</title>
        <authorList>
            <consortium name="The Broad Institute Genomics Platform"/>
            <consortium name="The Broad Institute Genome Sequencing Center for Infectious Disease"/>
            <person name="Wu L."/>
            <person name="Ma J."/>
        </authorList>
    </citation>
    <scope>NUCLEOTIDE SEQUENCE [LARGE SCALE GENOMIC DNA]</scope>
    <source>
        <strain evidence="3">CGMCC 4.5798</strain>
    </source>
</reference>
<dbReference type="RefSeq" id="WP_379776373.1">
    <property type="nucleotide sequence ID" value="NZ_JBHSMZ010000024.1"/>
</dbReference>
<sequence length="174" mass="18462">MSDFDLSKPMTQAAFGALVGVSQQAIGNLVGRGILDKNMVGHQLLQAYCSHLREQAAGRAANGELDLATERAGLAKAQREKIEMQNAVTRSELAPVALIEEVLSKAGGKIAGILEAIPGGVKRRVPSLSADDIKQITGEIARVRNIVAGMSLDDLREPDEDDDDSSAEGEELDL</sequence>
<name>A0ABW0S5K0_9BURK</name>
<dbReference type="Pfam" id="PF07471">
    <property type="entry name" value="Phage_Nu1"/>
    <property type="match status" value="1"/>
</dbReference>
<keyword evidence="3" id="KW-1185">Reference proteome</keyword>